<keyword evidence="4" id="KW-0808">Transferase</keyword>
<dbReference type="EC" id="2.7.13.3" evidence="2"/>
<dbReference type="PRINTS" id="PR00344">
    <property type="entry name" value="BCTRLSENSOR"/>
</dbReference>
<dbReference type="CDD" id="cd00130">
    <property type="entry name" value="PAS"/>
    <property type="match status" value="1"/>
</dbReference>
<accession>A0A520LLI2</accession>
<dbReference type="SUPFAM" id="SSF47384">
    <property type="entry name" value="Homodimeric domain of signal transducing histidine kinase"/>
    <property type="match status" value="1"/>
</dbReference>
<dbReference type="SUPFAM" id="SSF55874">
    <property type="entry name" value="ATPase domain of HSP90 chaperone/DNA topoisomerase II/histidine kinase"/>
    <property type="match status" value="1"/>
</dbReference>
<evidence type="ECO:0000256" key="3">
    <source>
        <dbReference type="ARBA" id="ARBA00022553"/>
    </source>
</evidence>
<comment type="catalytic activity">
    <reaction evidence="1">
        <text>ATP + protein L-histidine = ADP + protein N-phospho-L-histidine.</text>
        <dbReference type="EC" id="2.7.13.3"/>
    </reaction>
</comment>
<dbReference type="EMBL" id="SHBO01000028">
    <property type="protein sequence ID" value="RZO06298.1"/>
    <property type="molecule type" value="Genomic_DNA"/>
</dbReference>
<dbReference type="InterPro" id="IPR036097">
    <property type="entry name" value="HisK_dim/P_sf"/>
</dbReference>
<dbReference type="InterPro" id="IPR035965">
    <property type="entry name" value="PAS-like_dom_sf"/>
</dbReference>
<feature type="domain" description="PAS" evidence="10">
    <location>
        <begin position="94"/>
        <end position="135"/>
    </location>
</feature>
<evidence type="ECO:0000256" key="2">
    <source>
        <dbReference type="ARBA" id="ARBA00012438"/>
    </source>
</evidence>
<protein>
    <recommendedName>
        <fullName evidence="2">histidine kinase</fullName>
        <ecNumber evidence="2">2.7.13.3</ecNumber>
    </recommendedName>
</protein>
<dbReference type="Pfam" id="PF11808">
    <property type="entry name" value="PhoR"/>
    <property type="match status" value="1"/>
</dbReference>
<dbReference type="SMART" id="SM00388">
    <property type="entry name" value="HisKA"/>
    <property type="match status" value="1"/>
</dbReference>
<feature type="domain" description="Histidine kinase" evidence="9">
    <location>
        <begin position="209"/>
        <end position="423"/>
    </location>
</feature>
<dbReference type="Gene3D" id="3.30.565.10">
    <property type="entry name" value="Histidine kinase-like ATPase, C-terminal domain"/>
    <property type="match status" value="1"/>
</dbReference>
<proteinExistence type="predicted"/>
<dbReference type="SUPFAM" id="SSF55785">
    <property type="entry name" value="PYP-like sensor domain (PAS domain)"/>
    <property type="match status" value="1"/>
</dbReference>
<evidence type="ECO:0000256" key="6">
    <source>
        <dbReference type="ARBA" id="ARBA00023012"/>
    </source>
</evidence>
<dbReference type="FunFam" id="1.10.287.130:FF:000001">
    <property type="entry name" value="Two-component sensor histidine kinase"/>
    <property type="match status" value="1"/>
</dbReference>
<evidence type="ECO:0000256" key="1">
    <source>
        <dbReference type="ARBA" id="ARBA00000085"/>
    </source>
</evidence>
<dbReference type="SMART" id="SM00091">
    <property type="entry name" value="PAS"/>
    <property type="match status" value="1"/>
</dbReference>
<dbReference type="Gene3D" id="1.10.287.130">
    <property type="match status" value="1"/>
</dbReference>
<evidence type="ECO:0000259" key="9">
    <source>
        <dbReference type="PROSITE" id="PS50109"/>
    </source>
</evidence>
<feature type="transmembrane region" description="Helical" evidence="8">
    <location>
        <begin position="21"/>
        <end position="43"/>
    </location>
</feature>
<gene>
    <name evidence="11" type="ORF">EVB02_02715</name>
</gene>
<dbReference type="GO" id="GO:0005886">
    <property type="term" value="C:plasma membrane"/>
    <property type="evidence" value="ECO:0007669"/>
    <property type="project" value="TreeGrafter"/>
</dbReference>
<dbReference type="PROSITE" id="PS50109">
    <property type="entry name" value="HIS_KIN"/>
    <property type="match status" value="1"/>
</dbReference>
<evidence type="ECO:0000256" key="4">
    <source>
        <dbReference type="ARBA" id="ARBA00022679"/>
    </source>
</evidence>
<dbReference type="CDD" id="cd00082">
    <property type="entry name" value="HisKA"/>
    <property type="match status" value="1"/>
</dbReference>
<dbReference type="InterPro" id="IPR003661">
    <property type="entry name" value="HisK_dim/P_dom"/>
</dbReference>
<dbReference type="InterPro" id="IPR003594">
    <property type="entry name" value="HATPase_dom"/>
</dbReference>
<keyword evidence="3" id="KW-0597">Phosphoprotein</keyword>
<evidence type="ECO:0000256" key="7">
    <source>
        <dbReference type="ARBA" id="ARBA00023136"/>
    </source>
</evidence>
<comment type="caution">
    <text evidence="11">The sequence shown here is derived from an EMBL/GenBank/DDBJ whole genome shotgun (WGS) entry which is preliminary data.</text>
</comment>
<keyword evidence="8" id="KW-1133">Transmembrane helix</keyword>
<dbReference type="PANTHER" id="PTHR45453">
    <property type="entry name" value="PHOSPHATE REGULON SENSOR PROTEIN PHOR"/>
    <property type="match status" value="1"/>
</dbReference>
<evidence type="ECO:0000313" key="12">
    <source>
        <dbReference type="Proteomes" id="UP000318148"/>
    </source>
</evidence>
<organism evidence="11 12">
    <name type="scientific">SAR92 clade bacterium</name>
    <dbReference type="NCBI Taxonomy" id="2315479"/>
    <lineage>
        <taxon>Bacteria</taxon>
        <taxon>Pseudomonadati</taxon>
        <taxon>Pseudomonadota</taxon>
        <taxon>Gammaproteobacteria</taxon>
        <taxon>Cellvibrionales</taxon>
        <taxon>Porticoccaceae</taxon>
        <taxon>SAR92 clade</taxon>
    </lineage>
</organism>
<dbReference type="InterPro" id="IPR021766">
    <property type="entry name" value="PhoR_N"/>
</dbReference>
<dbReference type="PROSITE" id="PS50112">
    <property type="entry name" value="PAS"/>
    <property type="match status" value="1"/>
</dbReference>
<dbReference type="InterPro" id="IPR004358">
    <property type="entry name" value="Sig_transdc_His_kin-like_C"/>
</dbReference>
<evidence type="ECO:0000256" key="5">
    <source>
        <dbReference type="ARBA" id="ARBA00022777"/>
    </source>
</evidence>
<dbReference type="AlphaFoldDB" id="A0A520LLI2"/>
<keyword evidence="5" id="KW-0418">Kinase</keyword>
<keyword evidence="7 8" id="KW-0472">Membrane</keyword>
<dbReference type="InterPro" id="IPR000014">
    <property type="entry name" value="PAS"/>
</dbReference>
<evidence type="ECO:0000313" key="11">
    <source>
        <dbReference type="EMBL" id="RZO06298.1"/>
    </source>
</evidence>
<reference evidence="11 12" key="1">
    <citation type="submission" date="2019-02" db="EMBL/GenBank/DDBJ databases">
        <title>Prokaryotic population dynamics and viral predation in marine succession experiment using metagenomics: the confinement effect.</title>
        <authorList>
            <person name="Haro-Moreno J.M."/>
            <person name="Rodriguez-Valera F."/>
            <person name="Lopez-Perez M."/>
        </authorList>
    </citation>
    <scope>NUCLEOTIDE SEQUENCE [LARGE SCALE GENOMIC DNA]</scope>
    <source>
        <strain evidence="11">MED-G169</strain>
    </source>
</reference>
<dbReference type="PANTHER" id="PTHR45453:SF1">
    <property type="entry name" value="PHOSPHATE REGULON SENSOR PROTEIN PHOR"/>
    <property type="match status" value="1"/>
</dbReference>
<dbReference type="Proteomes" id="UP000318148">
    <property type="component" value="Unassembled WGS sequence"/>
</dbReference>
<dbReference type="Gene3D" id="3.30.450.20">
    <property type="entry name" value="PAS domain"/>
    <property type="match status" value="1"/>
</dbReference>
<name>A0A520LLI2_9GAMM</name>
<evidence type="ECO:0000256" key="8">
    <source>
        <dbReference type="SAM" id="Phobius"/>
    </source>
</evidence>
<dbReference type="Pfam" id="PF13188">
    <property type="entry name" value="PAS_8"/>
    <property type="match status" value="1"/>
</dbReference>
<dbReference type="GO" id="GO:0004721">
    <property type="term" value="F:phosphoprotein phosphatase activity"/>
    <property type="evidence" value="ECO:0007669"/>
    <property type="project" value="InterPro"/>
</dbReference>
<sequence>MRPGLREEIWRATRIFVVASLFGWGMNSFLEFILFASLLYLIWSFRRAVKIFQWVDDGMRGIPPSGSGVWGDISDTLNRQRRRHKKAQEKLSSAVRRITEVVESIDDGIIILNSDKTVDSWNKAATKFLGLRKNDRGVPIFNLIRDPDFVAYLSSPESREPIEIVLSNNIEKKLQISASLIGKEDIVVVITDITKFSTIDRIKSEFVSNVSHELRTPLTVFRGYLESFEDKADKSSSEKLAISHMLKQVHRMESLANDLTKLSSMEEAGSKVPLEKFKLNALITEIVTEAKKLGNKQHIFTLDLVSCDFIGDLNGVRAALGNIIFNAVRHNPEGVNVDISLDKEGEGFLVSISDDGVGLDRDDIPRLTERFFRGDRSRNFGSGGSGLGLAIAKHAINRSQGTLEIQGNLGEGALFKVWLPNQS</sequence>
<dbReference type="InterPro" id="IPR036890">
    <property type="entry name" value="HATPase_C_sf"/>
</dbReference>
<dbReference type="GO" id="GO:0016036">
    <property type="term" value="P:cellular response to phosphate starvation"/>
    <property type="evidence" value="ECO:0007669"/>
    <property type="project" value="TreeGrafter"/>
</dbReference>
<evidence type="ECO:0000259" key="10">
    <source>
        <dbReference type="PROSITE" id="PS50112"/>
    </source>
</evidence>
<dbReference type="GO" id="GO:0000155">
    <property type="term" value="F:phosphorelay sensor kinase activity"/>
    <property type="evidence" value="ECO:0007669"/>
    <property type="project" value="InterPro"/>
</dbReference>
<dbReference type="SMART" id="SM00387">
    <property type="entry name" value="HATPase_c"/>
    <property type="match status" value="1"/>
</dbReference>
<keyword evidence="6" id="KW-0902">Two-component regulatory system</keyword>
<keyword evidence="8" id="KW-0812">Transmembrane</keyword>
<dbReference type="InterPro" id="IPR050351">
    <property type="entry name" value="BphY/WalK/GraS-like"/>
</dbReference>
<dbReference type="Pfam" id="PF02518">
    <property type="entry name" value="HATPase_c"/>
    <property type="match status" value="1"/>
</dbReference>
<dbReference type="InterPro" id="IPR005467">
    <property type="entry name" value="His_kinase_dom"/>
</dbReference>
<dbReference type="Pfam" id="PF00512">
    <property type="entry name" value="HisKA"/>
    <property type="match status" value="1"/>
</dbReference>